<comment type="caution">
    <text evidence="3">The sequence shown here is derived from an EMBL/GenBank/DDBJ whole genome shotgun (WGS) entry which is preliminary data.</text>
</comment>
<dbReference type="PANTHER" id="PTHR45651">
    <property type="entry name" value="CYCLIC NUCLEOTIDE-GATED ION CHANNEL 15-RELATED-RELATED"/>
    <property type="match status" value="1"/>
</dbReference>
<evidence type="ECO:0000313" key="4">
    <source>
        <dbReference type="Proteomes" id="UP001314170"/>
    </source>
</evidence>
<keyword evidence="2" id="KW-0407">Ion channel</keyword>
<dbReference type="InterPro" id="IPR018490">
    <property type="entry name" value="cNMP-bd_dom_sf"/>
</dbReference>
<dbReference type="SUPFAM" id="SSF51206">
    <property type="entry name" value="cAMP-binding domain-like"/>
    <property type="match status" value="1"/>
</dbReference>
<protein>
    <recommendedName>
        <fullName evidence="5">Cyclic nucleotide-binding domain-containing protein</fullName>
    </recommendedName>
</protein>
<reference evidence="3 4" key="1">
    <citation type="submission" date="2024-01" db="EMBL/GenBank/DDBJ databases">
        <authorList>
            <person name="Waweru B."/>
        </authorList>
    </citation>
    <scope>NUCLEOTIDE SEQUENCE [LARGE SCALE GENOMIC DNA]</scope>
</reference>
<accession>A0AAV1S2M8</accession>
<dbReference type="InterPro" id="IPR014710">
    <property type="entry name" value="RmlC-like_jellyroll"/>
</dbReference>
<keyword evidence="1" id="KW-0813">Transport</keyword>
<keyword evidence="1" id="KW-0406">Ion transport</keyword>
<dbReference type="GO" id="GO:0034220">
    <property type="term" value="P:monoatomic ion transmembrane transport"/>
    <property type="evidence" value="ECO:0007669"/>
    <property type="project" value="UniProtKB-KW"/>
</dbReference>
<gene>
    <name evidence="3" type="ORF">DCAF_LOCUS17124</name>
</gene>
<dbReference type="GO" id="GO:0016020">
    <property type="term" value="C:membrane"/>
    <property type="evidence" value="ECO:0007669"/>
    <property type="project" value="UniProtKB-SubCell"/>
</dbReference>
<sequence>MTKALSVDREGDPVNEMLFIVRGRLDSYTTNGGRLYFFNSSVIGLGDLCGEELLTWTLDPCSSVTLLYSTRTVIAITEVKAFAFIAEGLKFVASQFCRLNCKNLGRCLGFILTNGGNGLHASFKQHSFDIKERNSHVSLVESSLD</sequence>
<dbReference type="InterPro" id="IPR000595">
    <property type="entry name" value="cNMP-bd_dom"/>
</dbReference>
<evidence type="ECO:0000256" key="2">
    <source>
        <dbReference type="ARBA" id="ARBA00023303"/>
    </source>
</evidence>
<evidence type="ECO:0000256" key="1">
    <source>
        <dbReference type="ARBA" id="ARBA00023286"/>
    </source>
</evidence>
<dbReference type="Proteomes" id="UP001314170">
    <property type="component" value="Unassembled WGS sequence"/>
</dbReference>
<organism evidence="3 4">
    <name type="scientific">Dovyalis caffra</name>
    <dbReference type="NCBI Taxonomy" id="77055"/>
    <lineage>
        <taxon>Eukaryota</taxon>
        <taxon>Viridiplantae</taxon>
        <taxon>Streptophyta</taxon>
        <taxon>Embryophyta</taxon>
        <taxon>Tracheophyta</taxon>
        <taxon>Spermatophyta</taxon>
        <taxon>Magnoliopsida</taxon>
        <taxon>eudicotyledons</taxon>
        <taxon>Gunneridae</taxon>
        <taxon>Pentapetalae</taxon>
        <taxon>rosids</taxon>
        <taxon>fabids</taxon>
        <taxon>Malpighiales</taxon>
        <taxon>Salicaceae</taxon>
        <taxon>Flacourtieae</taxon>
        <taxon>Dovyalis</taxon>
    </lineage>
</organism>
<evidence type="ECO:0008006" key="5">
    <source>
        <dbReference type="Google" id="ProtNLM"/>
    </source>
</evidence>
<dbReference type="Gene3D" id="2.60.120.10">
    <property type="entry name" value="Jelly Rolls"/>
    <property type="match status" value="1"/>
</dbReference>
<keyword evidence="4" id="KW-1185">Reference proteome</keyword>
<dbReference type="EMBL" id="CAWUPB010001160">
    <property type="protein sequence ID" value="CAK7343080.1"/>
    <property type="molecule type" value="Genomic_DNA"/>
</dbReference>
<dbReference type="PANTHER" id="PTHR45651:SF16">
    <property type="entry name" value="PROTEIN CNGC15A"/>
    <property type="match status" value="1"/>
</dbReference>
<dbReference type="AlphaFoldDB" id="A0AAV1S2M8"/>
<dbReference type="CDD" id="cd00038">
    <property type="entry name" value="CAP_ED"/>
    <property type="match status" value="1"/>
</dbReference>
<keyword evidence="1" id="KW-1071">Ligand-gated ion channel</keyword>
<proteinExistence type="predicted"/>
<evidence type="ECO:0000313" key="3">
    <source>
        <dbReference type="EMBL" id="CAK7343080.1"/>
    </source>
</evidence>
<name>A0AAV1S2M8_9ROSI</name>